<feature type="transmembrane region" description="Helical" evidence="1">
    <location>
        <begin position="45"/>
        <end position="66"/>
    </location>
</feature>
<dbReference type="Proteomes" id="UP000277928">
    <property type="component" value="Unassembled WGS sequence"/>
</dbReference>
<dbReference type="OMA" id="IWWRIRN"/>
<evidence type="ECO:0008006" key="4">
    <source>
        <dbReference type="Google" id="ProtNLM"/>
    </source>
</evidence>
<evidence type="ECO:0000313" key="3">
    <source>
        <dbReference type="Proteomes" id="UP000277928"/>
    </source>
</evidence>
<keyword evidence="1" id="KW-0812">Transmembrane</keyword>
<protein>
    <recommendedName>
        <fullName evidence="4">G-protein coupled receptors family 1 profile domain-containing protein</fullName>
    </recommendedName>
</protein>
<reference evidence="2 3" key="1">
    <citation type="submission" date="2018-08" db="EMBL/GenBank/DDBJ databases">
        <authorList>
            <person name="Laetsch R D."/>
            <person name="Stevens L."/>
            <person name="Kumar S."/>
            <person name="Blaxter L. M."/>
        </authorList>
    </citation>
    <scope>NUCLEOTIDE SEQUENCE [LARGE SCALE GENOMIC DNA]</scope>
</reference>
<gene>
    <name evidence="2" type="ORF">NLS_LOCUS9376</name>
</gene>
<accession>A0A3P7KDI8</accession>
<sequence>MPYLSAIQTTDLYYCDRRFHARNLRWVRDCTKSHGAEQLWTRIRFLWALAVPNIMFVMYVAIFYSIRRKRQRITTTSETITGNETYAGRAKDTRVNYYERSMLIQAAWNCGTAG</sequence>
<proteinExistence type="predicted"/>
<dbReference type="AlphaFoldDB" id="A0A3P7KDI8"/>
<evidence type="ECO:0000313" key="2">
    <source>
        <dbReference type="EMBL" id="VDM91570.1"/>
    </source>
</evidence>
<keyword evidence="1" id="KW-1133">Transmembrane helix</keyword>
<keyword evidence="3" id="KW-1185">Reference proteome</keyword>
<name>A0A3P7KDI8_LITSI</name>
<dbReference type="OrthoDB" id="5857364at2759"/>
<organism evidence="2 3">
    <name type="scientific">Litomosoides sigmodontis</name>
    <name type="common">Filarial nematode worm</name>
    <dbReference type="NCBI Taxonomy" id="42156"/>
    <lineage>
        <taxon>Eukaryota</taxon>
        <taxon>Metazoa</taxon>
        <taxon>Ecdysozoa</taxon>
        <taxon>Nematoda</taxon>
        <taxon>Chromadorea</taxon>
        <taxon>Rhabditida</taxon>
        <taxon>Spirurina</taxon>
        <taxon>Spiruromorpha</taxon>
        <taxon>Filarioidea</taxon>
        <taxon>Onchocercidae</taxon>
        <taxon>Litomosoides</taxon>
    </lineage>
</organism>
<dbReference type="EMBL" id="UYRX01001544">
    <property type="protein sequence ID" value="VDM91570.1"/>
    <property type="molecule type" value="Genomic_DNA"/>
</dbReference>
<keyword evidence="1" id="KW-0472">Membrane</keyword>
<evidence type="ECO:0000256" key="1">
    <source>
        <dbReference type="SAM" id="Phobius"/>
    </source>
</evidence>